<dbReference type="EMBL" id="KZ107860">
    <property type="protein sequence ID" value="OSS44021.1"/>
    <property type="molecule type" value="Genomic_DNA"/>
</dbReference>
<dbReference type="InterPro" id="IPR050316">
    <property type="entry name" value="Tyrosinase/Hemocyanin"/>
</dbReference>
<reference evidence="5 6" key="1">
    <citation type="journal article" date="2017" name="Genome Announc.">
        <title>Genome sequence of the saprophytic ascomycete Epicoccum nigrum ICMP 19927 strain isolated from New Zealand.</title>
        <authorList>
            <person name="Fokin M."/>
            <person name="Fleetwood D."/>
            <person name="Weir B.S."/>
            <person name="Villas-Boas S.G."/>
        </authorList>
    </citation>
    <scope>NUCLEOTIDE SEQUENCE [LARGE SCALE GENOMIC DNA]</scope>
    <source>
        <strain evidence="5 6">ICMP 19927</strain>
    </source>
</reference>
<sequence length="334" mass="37387">MQMFSILLFAGVSAARVLPRQEATGCTNPVKRVEFRTLDNASRKQYTDAVKCLNTKPSMLGLNTTLYDDFVYVHTQLNSEIHYVAQFLPWHRYFVHLYEKQLNGCGYTGPMVYWDWTLDVADVAGSDIWDANHGFGGNGGNKTEKTADAHNRDWKCLIDGPFKDIRPAYVQTEYAPHCLSRDFFDGISRPGTMRSSAYTPEAIASIISLDTFVDFEFDLENKPHTSIHSAVGGKMGDMGPSSSPNEPLFFLHHAQVDRLWWLWQQGDLSVRNTEYAGKREITPGAGGRPLQPGEVAPVDPPAALTDVMPFMRLADDLPVSAVMSTESDLLCYNY</sequence>
<dbReference type="STRING" id="105696.A0A1Y2LJE8"/>
<dbReference type="SUPFAM" id="SSF48056">
    <property type="entry name" value="Di-copper centre-containing domain"/>
    <property type="match status" value="1"/>
</dbReference>
<dbReference type="GO" id="GO:0016491">
    <property type="term" value="F:oxidoreductase activity"/>
    <property type="evidence" value="ECO:0007669"/>
    <property type="project" value="InterPro"/>
</dbReference>
<feature type="domain" description="Tyrosinase copper-binding" evidence="4">
    <location>
        <begin position="82"/>
        <end position="99"/>
    </location>
</feature>
<evidence type="ECO:0000313" key="5">
    <source>
        <dbReference type="EMBL" id="OSS44021.1"/>
    </source>
</evidence>
<evidence type="ECO:0000259" key="4">
    <source>
        <dbReference type="PROSITE" id="PS00497"/>
    </source>
</evidence>
<dbReference type="PANTHER" id="PTHR11474">
    <property type="entry name" value="TYROSINASE FAMILY MEMBER"/>
    <property type="match status" value="1"/>
</dbReference>
<feature type="signal peptide" evidence="3">
    <location>
        <begin position="1"/>
        <end position="15"/>
    </location>
</feature>
<dbReference type="AlphaFoldDB" id="A0A1Y2LJE8"/>
<proteinExistence type="predicted"/>
<accession>A0A1Y2LJE8</accession>
<keyword evidence="3" id="KW-0732">Signal</keyword>
<dbReference type="PROSITE" id="PS00497">
    <property type="entry name" value="TYROSINASE_1"/>
    <property type="match status" value="1"/>
</dbReference>
<dbReference type="PANTHER" id="PTHR11474:SF126">
    <property type="entry name" value="TYROSINASE-LIKE PROTEIN TYR-1-RELATED"/>
    <property type="match status" value="1"/>
</dbReference>
<dbReference type="InterPro" id="IPR002227">
    <property type="entry name" value="Tyrosinase_Cu-bd"/>
</dbReference>
<evidence type="ECO:0000256" key="1">
    <source>
        <dbReference type="ARBA" id="ARBA00022723"/>
    </source>
</evidence>
<dbReference type="PRINTS" id="PR00092">
    <property type="entry name" value="TYROSINASE"/>
</dbReference>
<dbReference type="GO" id="GO:0046872">
    <property type="term" value="F:metal ion binding"/>
    <property type="evidence" value="ECO:0007669"/>
    <property type="project" value="UniProtKB-KW"/>
</dbReference>
<dbReference type="InParanoid" id="A0A1Y2LJE8"/>
<evidence type="ECO:0000256" key="3">
    <source>
        <dbReference type="SAM" id="SignalP"/>
    </source>
</evidence>
<dbReference type="OMA" id="CLSRDFF"/>
<protein>
    <recommendedName>
        <fullName evidence="4">Tyrosinase copper-binding domain-containing protein</fullName>
    </recommendedName>
</protein>
<keyword evidence="6" id="KW-1185">Reference proteome</keyword>
<evidence type="ECO:0000313" key="6">
    <source>
        <dbReference type="Proteomes" id="UP000193240"/>
    </source>
</evidence>
<name>A0A1Y2LJE8_EPING</name>
<dbReference type="InterPro" id="IPR008922">
    <property type="entry name" value="Di-copper_centre_dom_sf"/>
</dbReference>
<dbReference type="Pfam" id="PF00264">
    <property type="entry name" value="Tyrosinase"/>
    <property type="match status" value="1"/>
</dbReference>
<feature type="chain" id="PRO_5012892399" description="Tyrosinase copper-binding domain-containing protein" evidence="3">
    <location>
        <begin position="16"/>
        <end position="334"/>
    </location>
</feature>
<keyword evidence="1" id="KW-0479">Metal-binding</keyword>
<organism evidence="5 6">
    <name type="scientific">Epicoccum nigrum</name>
    <name type="common">Soil fungus</name>
    <name type="synonym">Epicoccum purpurascens</name>
    <dbReference type="NCBI Taxonomy" id="105696"/>
    <lineage>
        <taxon>Eukaryota</taxon>
        <taxon>Fungi</taxon>
        <taxon>Dikarya</taxon>
        <taxon>Ascomycota</taxon>
        <taxon>Pezizomycotina</taxon>
        <taxon>Dothideomycetes</taxon>
        <taxon>Pleosporomycetidae</taxon>
        <taxon>Pleosporales</taxon>
        <taxon>Pleosporineae</taxon>
        <taxon>Didymellaceae</taxon>
        <taxon>Epicoccum</taxon>
    </lineage>
</organism>
<dbReference type="Gene3D" id="1.10.1280.10">
    <property type="entry name" value="Di-copper center containing domain from catechol oxidase"/>
    <property type="match status" value="1"/>
</dbReference>
<evidence type="ECO:0000256" key="2">
    <source>
        <dbReference type="ARBA" id="ARBA00023008"/>
    </source>
</evidence>
<gene>
    <name evidence="5" type="ORF">B5807_11359</name>
</gene>
<keyword evidence="2" id="KW-0186">Copper</keyword>
<dbReference type="Proteomes" id="UP000193240">
    <property type="component" value="Unassembled WGS sequence"/>
</dbReference>